<reference evidence="2 3" key="1">
    <citation type="submission" date="2018-11" db="EMBL/GenBank/DDBJ databases">
        <title>Chitinophaga lutea sp.nov., isolate from arsenic contaminated soil.</title>
        <authorList>
            <person name="Zong Y."/>
        </authorList>
    </citation>
    <scope>NUCLEOTIDE SEQUENCE [LARGE SCALE GENOMIC DNA]</scope>
    <source>
        <strain evidence="2 3">ZY74</strain>
    </source>
</reference>
<dbReference type="GO" id="GO:0006259">
    <property type="term" value="P:DNA metabolic process"/>
    <property type="evidence" value="ECO:0007669"/>
    <property type="project" value="InterPro"/>
</dbReference>
<evidence type="ECO:0000313" key="2">
    <source>
        <dbReference type="EMBL" id="RPE05514.1"/>
    </source>
</evidence>
<dbReference type="GO" id="GO:0003677">
    <property type="term" value="F:DNA binding"/>
    <property type="evidence" value="ECO:0007669"/>
    <property type="project" value="InterPro"/>
</dbReference>
<evidence type="ECO:0000256" key="1">
    <source>
        <dbReference type="SAM" id="MobiDB-lite"/>
    </source>
</evidence>
<protein>
    <submittedName>
        <fullName evidence="2">Recombinase</fullName>
    </submittedName>
</protein>
<dbReference type="RefSeq" id="WP_123849158.1">
    <property type="nucleotide sequence ID" value="NZ_RPDH01000003.1"/>
</dbReference>
<feature type="compositionally biased region" description="Acidic residues" evidence="1">
    <location>
        <begin position="251"/>
        <end position="268"/>
    </location>
</feature>
<keyword evidence="3" id="KW-1185">Reference proteome</keyword>
<dbReference type="InterPro" id="IPR004590">
    <property type="entry name" value="ssDNA_annealing_RecT"/>
</dbReference>
<dbReference type="Pfam" id="PF03837">
    <property type="entry name" value="RecT"/>
    <property type="match status" value="1"/>
</dbReference>
<feature type="region of interest" description="Disordered" evidence="1">
    <location>
        <begin position="234"/>
        <end position="268"/>
    </location>
</feature>
<name>A0A3N4Q182_9BACT</name>
<evidence type="ECO:0000313" key="3">
    <source>
        <dbReference type="Proteomes" id="UP000278351"/>
    </source>
</evidence>
<organism evidence="2 3">
    <name type="scientific">Chitinophaga lutea</name>
    <dbReference type="NCBI Taxonomy" id="2488634"/>
    <lineage>
        <taxon>Bacteria</taxon>
        <taxon>Pseudomonadati</taxon>
        <taxon>Bacteroidota</taxon>
        <taxon>Chitinophagia</taxon>
        <taxon>Chitinophagales</taxon>
        <taxon>Chitinophagaceae</taxon>
        <taxon>Chitinophaga</taxon>
    </lineage>
</organism>
<dbReference type="AlphaFoldDB" id="A0A3N4Q182"/>
<dbReference type="InterPro" id="IPR018330">
    <property type="entry name" value="RecT_fam"/>
</dbReference>
<accession>A0A3N4Q182</accession>
<proteinExistence type="predicted"/>
<dbReference type="Proteomes" id="UP000278351">
    <property type="component" value="Unassembled WGS sequence"/>
</dbReference>
<feature type="compositionally biased region" description="Polar residues" evidence="1">
    <location>
        <begin position="234"/>
        <end position="243"/>
    </location>
</feature>
<dbReference type="OrthoDB" id="1045432at2"/>
<gene>
    <name evidence="2" type="ORF">EGT74_24325</name>
</gene>
<comment type="caution">
    <text evidence="2">The sequence shown here is derived from an EMBL/GenBank/DDBJ whole genome shotgun (WGS) entry which is preliminary data.</text>
</comment>
<dbReference type="EMBL" id="RPDH01000003">
    <property type="protein sequence ID" value="RPE05514.1"/>
    <property type="molecule type" value="Genomic_DNA"/>
</dbReference>
<sequence>MSNVNAPAAPVKSKIEVLKDIMNAPSVQEQFQNALRENSGVFVASVIDLFNSDTYLQNCEPKQVVMECLKAATLKLPINKNLGFAYVVPYKSNGKQIPQFQIGYKGYIQLAMRTGQYRIINADKVYEGEYRTKNKLTGEFDLSGTATSETVVGYFAHIEMLNGFAKTLYMTKEKVAAHAKKYSKSFGKETSPWHTEFDAMALKTVLRNLLSHYGYLSVEMMGAMNADIESDQVGSEVSQTINDKANKQEMTFDDAEVVDDDEKEQNPI</sequence>
<dbReference type="NCBIfam" id="TIGR00616">
    <property type="entry name" value="rect"/>
    <property type="match status" value="1"/>
</dbReference>